<sequence>MVSGKKNVSHKINKSKIVSRILIVVVVTCILRQLTALTAVSRDLLQVSTYDDAASKLVEINSVPKSIRKTNLSKGLEIEHKAKEESEIKSITTKATKKILSNEMNDGGDREYEDNIERAFVIICMGDSAIDSNYVERFVWSARKIGKFTGWIVLLTDAPEQRYAHLSRNWADVDNDKFTILRPEEKHYIRHYDHAPAMVFKQFKTYVLQYLSQDSRLDNVKLVYYLDVDIVFGNPVGPLFNDLEQKYQIGTNSTTTAQTNTGGNVAAKMWMFKGNSKKSKIQGGQMILDRSTSQPCLDRFRSLMDPKTSTIDQVHLMQMLSDQKLARKTEDYTSLKCEIVIMPQEEKHILFPSKTLIKDIADGKINDDDPIPVLNHIKNTGGDLKKSSPEDIEAYLRYLFRFETDQKDTLGITTKTYLDGGQREKGKKEQHQEKSEVKSAEEKKSDVPRSNHDEETTQESEDSSNVLFRSSQNDDNWKNVSPNELVTTLADLSNSTEIVSSRAKRRRRRGYRDKKGKKEKETYEDDIERAMFVISMGEKAAKMNTVERFVYSAREIGKFSGWIVVLTDAPSDRYANMNNWTEKVIFMDPKKEDTKTHYKVSNMVYKRFKTYAIEYMNRDMRLEQVELVYYLDVDIVFGSDLGPAFHGIEKTYGIGRLGVNTTANVTDSIARGKMWMFKGNSGKWQIQGGQMVLDRSLSQPCLERWREGFDQKKVTDYAKDQYLLMAMKSEQEQAMNRTMNSTDPDLDVDLACEIVTMEQAPYIDFPLVTTIKQRSKVLRKHPKRKFHYSPMVHVRNDGGTANMRDGNIRPYMRSLLRFKKDQPDPLKILKKVHMDTT</sequence>
<reference evidence="2 3" key="1">
    <citation type="submission" date="2019-01" db="EMBL/GenBank/DDBJ databases">
        <authorList>
            <person name="Ferrante I. M."/>
        </authorList>
    </citation>
    <scope>NUCLEOTIDE SEQUENCE [LARGE SCALE GENOMIC DNA]</scope>
    <source>
        <strain evidence="2 3">B856</strain>
    </source>
</reference>
<feature type="compositionally biased region" description="Basic residues" evidence="1">
    <location>
        <begin position="502"/>
        <end position="515"/>
    </location>
</feature>
<name>A0A448YWG5_9STRA</name>
<proteinExistence type="predicted"/>
<evidence type="ECO:0000313" key="2">
    <source>
        <dbReference type="EMBL" id="VEU34152.1"/>
    </source>
</evidence>
<evidence type="ECO:0000256" key="1">
    <source>
        <dbReference type="SAM" id="MobiDB-lite"/>
    </source>
</evidence>
<organism evidence="2 3">
    <name type="scientific">Pseudo-nitzschia multistriata</name>
    <dbReference type="NCBI Taxonomy" id="183589"/>
    <lineage>
        <taxon>Eukaryota</taxon>
        <taxon>Sar</taxon>
        <taxon>Stramenopiles</taxon>
        <taxon>Ochrophyta</taxon>
        <taxon>Bacillariophyta</taxon>
        <taxon>Bacillariophyceae</taxon>
        <taxon>Bacillariophycidae</taxon>
        <taxon>Bacillariales</taxon>
        <taxon>Bacillariaceae</taxon>
        <taxon>Pseudo-nitzschia</taxon>
    </lineage>
</organism>
<accession>A0A448YWG5</accession>
<evidence type="ECO:0000313" key="3">
    <source>
        <dbReference type="Proteomes" id="UP000291116"/>
    </source>
</evidence>
<evidence type="ECO:0008006" key="4">
    <source>
        <dbReference type="Google" id="ProtNLM"/>
    </source>
</evidence>
<dbReference type="EMBL" id="CAACVS010000020">
    <property type="protein sequence ID" value="VEU34152.1"/>
    <property type="molecule type" value="Genomic_DNA"/>
</dbReference>
<feature type="compositionally biased region" description="Polar residues" evidence="1">
    <location>
        <begin position="465"/>
        <end position="480"/>
    </location>
</feature>
<dbReference type="AlphaFoldDB" id="A0A448YWG5"/>
<dbReference type="OrthoDB" id="49270at2759"/>
<feature type="region of interest" description="Disordered" evidence="1">
    <location>
        <begin position="496"/>
        <end position="520"/>
    </location>
</feature>
<gene>
    <name evidence="2" type="ORF">PSNMU_V1.4_AUG-EV-PASAV3_0008470</name>
</gene>
<feature type="region of interest" description="Disordered" evidence="1">
    <location>
        <begin position="420"/>
        <end position="480"/>
    </location>
</feature>
<protein>
    <recommendedName>
        <fullName evidence="4">Nucleotide-diphospho-sugar transferase domain-containing protein</fullName>
    </recommendedName>
</protein>
<dbReference type="Proteomes" id="UP000291116">
    <property type="component" value="Unassembled WGS sequence"/>
</dbReference>
<keyword evidence="3" id="KW-1185">Reference proteome</keyword>
<feature type="compositionally biased region" description="Basic and acidic residues" evidence="1">
    <location>
        <begin position="421"/>
        <end position="455"/>
    </location>
</feature>